<organism evidence="1 2">
    <name type="scientific">Schizopora paradoxa</name>
    <dbReference type="NCBI Taxonomy" id="27342"/>
    <lineage>
        <taxon>Eukaryota</taxon>
        <taxon>Fungi</taxon>
        <taxon>Dikarya</taxon>
        <taxon>Basidiomycota</taxon>
        <taxon>Agaricomycotina</taxon>
        <taxon>Agaricomycetes</taxon>
        <taxon>Hymenochaetales</taxon>
        <taxon>Schizoporaceae</taxon>
        <taxon>Schizopora</taxon>
    </lineage>
</organism>
<protein>
    <submittedName>
        <fullName evidence="1">Uncharacterized protein</fullName>
    </submittedName>
</protein>
<reference evidence="1 2" key="1">
    <citation type="submission" date="2015-04" db="EMBL/GenBank/DDBJ databases">
        <title>Complete genome sequence of Schizopora paradoxa KUC8140, a cosmopolitan wood degrader in East Asia.</title>
        <authorList>
            <consortium name="DOE Joint Genome Institute"/>
            <person name="Min B."/>
            <person name="Park H."/>
            <person name="Jang Y."/>
            <person name="Kim J.-J."/>
            <person name="Kim K.H."/>
            <person name="Pangilinan J."/>
            <person name="Lipzen A."/>
            <person name="Riley R."/>
            <person name="Grigoriev I.V."/>
            <person name="Spatafora J.W."/>
            <person name="Choi I.-G."/>
        </authorList>
    </citation>
    <scope>NUCLEOTIDE SEQUENCE [LARGE SCALE GENOMIC DNA]</scope>
    <source>
        <strain evidence="1 2">KUC8140</strain>
    </source>
</reference>
<dbReference type="InParanoid" id="A0A0H2RIJ7"/>
<dbReference type="EMBL" id="KQ086468">
    <property type="protein sequence ID" value="KLO04666.1"/>
    <property type="molecule type" value="Genomic_DNA"/>
</dbReference>
<name>A0A0H2RIJ7_9AGAM</name>
<dbReference type="AlphaFoldDB" id="A0A0H2RIJ7"/>
<evidence type="ECO:0000313" key="2">
    <source>
        <dbReference type="Proteomes" id="UP000053477"/>
    </source>
</evidence>
<sequence>MDMLPLSPLPAAPNPMIVEFRGPKNVRTSGILIVRISEAPHFLSLTPATITSPPLREQLRTDGETCFQLVHSLTVKRSLCTARVLPCSFALPSIHSPYLESMKELCSWSGVSRSCESSSTQAHSFDGGVVPHSSLLRISAQACVSMIARNELFTSFERARTAIPAAFEVESLSLRCMYREPASRLPYPNLRSTSRRKGVFGARKELVCTQGGGGGDALRMLASCARRPLSLQNLCDTPKDVDYQEGEVMPA</sequence>
<keyword evidence="2" id="KW-1185">Reference proteome</keyword>
<proteinExistence type="predicted"/>
<accession>A0A0H2RIJ7</accession>
<gene>
    <name evidence="1" type="ORF">SCHPADRAFT_947537</name>
</gene>
<dbReference type="Proteomes" id="UP000053477">
    <property type="component" value="Unassembled WGS sequence"/>
</dbReference>
<evidence type="ECO:0000313" key="1">
    <source>
        <dbReference type="EMBL" id="KLO04666.1"/>
    </source>
</evidence>